<reference evidence="4 5" key="1">
    <citation type="submission" date="2020-07" db="EMBL/GenBank/DDBJ databases">
        <title>Sequencing the genomes of 1000 actinobacteria strains.</title>
        <authorList>
            <person name="Klenk H.-P."/>
        </authorList>
    </citation>
    <scope>NUCLEOTIDE SEQUENCE [LARGE SCALE GENOMIC DNA]</scope>
    <source>
        <strain evidence="4 5">DSM 22185</strain>
    </source>
</reference>
<keyword evidence="4" id="KW-0238">DNA-binding</keyword>
<evidence type="ECO:0000256" key="1">
    <source>
        <dbReference type="ARBA" id="ARBA00022741"/>
    </source>
</evidence>
<feature type="domain" description="HTH luxR-type" evidence="3">
    <location>
        <begin position="885"/>
        <end position="950"/>
    </location>
</feature>
<dbReference type="SUPFAM" id="SSF46894">
    <property type="entry name" value="C-terminal effector domain of the bipartite response regulators"/>
    <property type="match status" value="1"/>
</dbReference>
<dbReference type="PANTHER" id="PTHR16305:SF35">
    <property type="entry name" value="TRANSCRIPTIONAL ACTIVATOR DOMAIN"/>
    <property type="match status" value="1"/>
</dbReference>
<keyword evidence="1" id="KW-0547">Nucleotide-binding</keyword>
<dbReference type="InterPro" id="IPR011990">
    <property type="entry name" value="TPR-like_helical_dom_sf"/>
</dbReference>
<dbReference type="Gene3D" id="1.25.40.10">
    <property type="entry name" value="Tetratricopeptide repeat domain"/>
    <property type="match status" value="1"/>
</dbReference>
<dbReference type="InterPro" id="IPR016032">
    <property type="entry name" value="Sig_transdc_resp-reg_C-effctor"/>
</dbReference>
<dbReference type="AlphaFoldDB" id="A0A7Y9ETU1"/>
<dbReference type="Pfam" id="PF00196">
    <property type="entry name" value="GerE"/>
    <property type="match status" value="1"/>
</dbReference>
<dbReference type="InterPro" id="IPR036388">
    <property type="entry name" value="WH-like_DNA-bd_sf"/>
</dbReference>
<evidence type="ECO:0000256" key="2">
    <source>
        <dbReference type="ARBA" id="ARBA00022840"/>
    </source>
</evidence>
<name>A0A7Y9ETU1_9MICO</name>
<evidence type="ECO:0000259" key="3">
    <source>
        <dbReference type="PROSITE" id="PS50043"/>
    </source>
</evidence>
<dbReference type="InterPro" id="IPR027417">
    <property type="entry name" value="P-loop_NTPase"/>
</dbReference>
<dbReference type="PROSITE" id="PS00622">
    <property type="entry name" value="HTH_LUXR_1"/>
    <property type="match status" value="1"/>
</dbReference>
<dbReference type="GO" id="GO:0003677">
    <property type="term" value="F:DNA binding"/>
    <property type="evidence" value="ECO:0007669"/>
    <property type="project" value="UniProtKB-KW"/>
</dbReference>
<dbReference type="Gene3D" id="1.10.10.10">
    <property type="entry name" value="Winged helix-like DNA-binding domain superfamily/Winged helix DNA-binding domain"/>
    <property type="match status" value="1"/>
</dbReference>
<keyword evidence="2" id="KW-0067">ATP-binding</keyword>
<dbReference type="SUPFAM" id="SSF52540">
    <property type="entry name" value="P-loop containing nucleoside triphosphate hydrolases"/>
    <property type="match status" value="1"/>
</dbReference>
<dbReference type="InterPro" id="IPR041664">
    <property type="entry name" value="AAA_16"/>
</dbReference>
<dbReference type="PANTHER" id="PTHR16305">
    <property type="entry name" value="TESTICULAR SOLUBLE ADENYLYL CYCLASE"/>
    <property type="match status" value="1"/>
</dbReference>
<dbReference type="Pfam" id="PF13191">
    <property type="entry name" value="AAA_16"/>
    <property type="match status" value="1"/>
</dbReference>
<dbReference type="Proteomes" id="UP000552045">
    <property type="component" value="Unassembled WGS sequence"/>
</dbReference>
<evidence type="ECO:0000313" key="4">
    <source>
        <dbReference type="EMBL" id="NYD53833.1"/>
    </source>
</evidence>
<evidence type="ECO:0000313" key="5">
    <source>
        <dbReference type="Proteomes" id="UP000552045"/>
    </source>
</evidence>
<organism evidence="4 5">
    <name type="scientific">Microbacterium pseudoresistens</name>
    <dbReference type="NCBI Taxonomy" id="640634"/>
    <lineage>
        <taxon>Bacteria</taxon>
        <taxon>Bacillati</taxon>
        <taxon>Actinomycetota</taxon>
        <taxon>Actinomycetes</taxon>
        <taxon>Micrococcales</taxon>
        <taxon>Microbacteriaceae</taxon>
        <taxon>Microbacterium</taxon>
    </lineage>
</organism>
<comment type="caution">
    <text evidence="4">The sequence shown here is derived from an EMBL/GenBank/DDBJ whole genome shotgun (WGS) entry which is preliminary data.</text>
</comment>
<dbReference type="SUPFAM" id="SSF48452">
    <property type="entry name" value="TPR-like"/>
    <property type="match status" value="1"/>
</dbReference>
<dbReference type="RefSeq" id="WP_179431682.1">
    <property type="nucleotide sequence ID" value="NZ_JACCBH010000001.1"/>
</dbReference>
<proteinExistence type="predicted"/>
<protein>
    <submittedName>
        <fullName evidence="4">DNA-binding NarL/FixJ family response regulator</fullName>
    </submittedName>
</protein>
<dbReference type="CDD" id="cd06170">
    <property type="entry name" value="LuxR_C_like"/>
    <property type="match status" value="1"/>
</dbReference>
<dbReference type="GO" id="GO:0006355">
    <property type="term" value="P:regulation of DNA-templated transcription"/>
    <property type="evidence" value="ECO:0007669"/>
    <property type="project" value="InterPro"/>
</dbReference>
<dbReference type="PROSITE" id="PS50043">
    <property type="entry name" value="HTH_LUXR_2"/>
    <property type="match status" value="1"/>
</dbReference>
<sequence length="971" mass="104962">MSLFAPSAEMVGRDTELELLREALDRAHRGEPASVLLSGEAGIGKSRMLREFARIAEPQATVLTGWCLDYGSTPAPYGPMAAIVRGLVAELGGAEAAGPGRDALRLVLPEFGEGPIDRASVAPESLGEAIANLLEAAALIRPVAVLVEDLHWADAATLSLVSFLLRALADRRVLFVLTCRTDETRRGGPVRAFLGEAERARLIERIPLGRLDRQSLRTLVASLAGDVDESALTRMLERSEGVPFFVEELVCNVQGPLPETLRDLLLARFDQLGDDAQRVVRAVSGSEAPVSHELLARLVDLDEQRRDAAIREATNAAVLVVRDDAYAFRHALLREAVHDDLLPGERARLHWDYADALERIADETGAPLQSALAFHWHLARDAPRALPAAVAAMVQAKVSFAYSTAARFGELALELWDQVPDAEEVTGTPRVMLQMRLGQILRNAGHGERALAVVDLALSELDPHEADPAVHVRLLRDKGLNLQNLARPGAIEAFLEALEVMAARLDDDRLRASLLTYLAGRYQLAGRFEEAIGLLEEARSIADRLGDDEIASVAINLRSAGRMHLGEVDEMIAGFAESRRRAQRHDSRLRYRVNYSDALYVTGRFRDAIVIAEEGIAQAESIGVRRTSGSILTQNIVEPLLELGEIAWAERLLDTDLGMRTLRVFRVYTTGSRVRALIWRGRLDEARSLLDEWRPVFELAAELEQQVAFGYLGIELMLTTAGGDLDGAVALVRHLLDEAPTVNALRRFVLLSAGWLLVRMRARGDAERASGLAREVAAAWEALPTGLRGDAWSAVLLALCAPSEQALRAALPFADGPDIPVIHRVTVRLDLARTLVAAGDRASAAAVLAEAGEIAAALEHAPLQDQVAEFAAATGLRAAGTADAIAEAAVDLTVRERQVLDLLVEGLSNRQIGERLFISAKTVSVHVSAILRKLGVASRTEAAVVATRGGAVAPASTETLSGAQVIRITDA</sequence>
<dbReference type="EMBL" id="JACCBH010000001">
    <property type="protein sequence ID" value="NYD53833.1"/>
    <property type="molecule type" value="Genomic_DNA"/>
</dbReference>
<accession>A0A7Y9ETU1</accession>
<gene>
    <name evidence="4" type="ORF">BKA02_000888</name>
</gene>
<dbReference type="SMART" id="SM00421">
    <property type="entry name" value="HTH_LUXR"/>
    <property type="match status" value="1"/>
</dbReference>
<keyword evidence="5" id="KW-1185">Reference proteome</keyword>
<dbReference type="GO" id="GO:0005737">
    <property type="term" value="C:cytoplasm"/>
    <property type="evidence" value="ECO:0007669"/>
    <property type="project" value="TreeGrafter"/>
</dbReference>
<dbReference type="InterPro" id="IPR000792">
    <property type="entry name" value="Tscrpt_reg_LuxR_C"/>
</dbReference>
<dbReference type="Gene3D" id="3.40.50.300">
    <property type="entry name" value="P-loop containing nucleotide triphosphate hydrolases"/>
    <property type="match status" value="1"/>
</dbReference>
<dbReference type="GO" id="GO:0005524">
    <property type="term" value="F:ATP binding"/>
    <property type="evidence" value="ECO:0007669"/>
    <property type="project" value="UniProtKB-KW"/>
</dbReference>
<dbReference type="GO" id="GO:0004016">
    <property type="term" value="F:adenylate cyclase activity"/>
    <property type="evidence" value="ECO:0007669"/>
    <property type="project" value="TreeGrafter"/>
</dbReference>
<dbReference type="PRINTS" id="PR00038">
    <property type="entry name" value="HTHLUXR"/>
</dbReference>